<sequence length="175" mass="18907">MNCVPLPGLFLASYPLFTGRIPITKRWLFHSSKTRFDRRATQSIWLGKKTLVVDQDDVDVPASGAAACSASFHSADSNSSFTNGCISCRFSKPRYAVESRPKRLLHETVRMNLNPSGTRTPVFFGSSCGSVTEASNSTSDTLGSCTAATTAGLVDFNRSRPFVFVLASSTALIRA</sequence>
<organism evidence="1 2">
    <name type="scientific">Nitrosovibrio tenuis</name>
    <dbReference type="NCBI Taxonomy" id="1233"/>
    <lineage>
        <taxon>Bacteria</taxon>
        <taxon>Pseudomonadati</taxon>
        <taxon>Pseudomonadota</taxon>
        <taxon>Betaproteobacteria</taxon>
        <taxon>Nitrosomonadales</taxon>
        <taxon>Nitrosomonadaceae</taxon>
        <taxon>Nitrosovibrio</taxon>
    </lineage>
</organism>
<dbReference type="Proteomes" id="UP000198620">
    <property type="component" value="Unassembled WGS sequence"/>
</dbReference>
<reference evidence="1 2" key="1">
    <citation type="submission" date="2016-10" db="EMBL/GenBank/DDBJ databases">
        <authorList>
            <person name="de Groot N.N."/>
        </authorList>
    </citation>
    <scope>NUCLEOTIDE SEQUENCE [LARGE SCALE GENOMIC DNA]</scope>
    <source>
        <strain evidence="1 2">Nv1</strain>
    </source>
</reference>
<accession>A0A1H7J5C8</accession>
<evidence type="ECO:0000313" key="2">
    <source>
        <dbReference type="Proteomes" id="UP000198620"/>
    </source>
</evidence>
<proteinExistence type="predicted"/>
<evidence type="ECO:0000313" key="1">
    <source>
        <dbReference type="EMBL" id="SEK69806.1"/>
    </source>
</evidence>
<protein>
    <submittedName>
        <fullName evidence="1">Uncharacterized protein</fullName>
    </submittedName>
</protein>
<dbReference type="AlphaFoldDB" id="A0A1H7J5C8"/>
<keyword evidence="2" id="KW-1185">Reference proteome</keyword>
<dbReference type="EMBL" id="FOBH01000002">
    <property type="protein sequence ID" value="SEK69806.1"/>
    <property type="molecule type" value="Genomic_DNA"/>
</dbReference>
<gene>
    <name evidence="1" type="ORF">SAMN05216387_102392</name>
</gene>
<name>A0A1H7J5C8_9PROT</name>